<dbReference type="Pfam" id="PF00550">
    <property type="entry name" value="PP-binding"/>
    <property type="match status" value="1"/>
</dbReference>
<evidence type="ECO:0000259" key="3">
    <source>
        <dbReference type="PROSITE" id="PS50075"/>
    </source>
</evidence>
<proteinExistence type="predicted"/>
<dbReference type="SUPFAM" id="SSF53335">
    <property type="entry name" value="S-adenosyl-L-methionine-dependent methyltransferases"/>
    <property type="match status" value="1"/>
</dbReference>
<protein>
    <submittedName>
        <fullName evidence="4">Amino acid adenylation domain-containing protein</fullName>
    </submittedName>
</protein>
<dbReference type="CDD" id="cd02440">
    <property type="entry name" value="AdoMet_MTases"/>
    <property type="match status" value="1"/>
</dbReference>
<dbReference type="NCBIfam" id="TIGR01733">
    <property type="entry name" value="AA-adenyl-dom"/>
    <property type="match status" value="1"/>
</dbReference>
<dbReference type="Gene3D" id="3.30.559.30">
    <property type="entry name" value="Nonribosomal peptide synthetase, condensation domain"/>
    <property type="match status" value="1"/>
</dbReference>
<accession>A0ABU1PV25</accession>
<comment type="cofactor">
    <cofactor evidence="1">
        <name>pantetheine 4'-phosphate</name>
        <dbReference type="ChEBI" id="CHEBI:47942"/>
    </cofactor>
</comment>
<dbReference type="SUPFAM" id="SSF52777">
    <property type="entry name" value="CoA-dependent acyltransferases"/>
    <property type="match status" value="2"/>
</dbReference>
<dbReference type="InterPro" id="IPR045851">
    <property type="entry name" value="AMP-bd_C_sf"/>
</dbReference>
<feature type="region of interest" description="Disordered" evidence="2">
    <location>
        <begin position="1319"/>
        <end position="1338"/>
    </location>
</feature>
<dbReference type="InterPro" id="IPR029063">
    <property type="entry name" value="SAM-dependent_MTases_sf"/>
</dbReference>
<gene>
    <name evidence="4" type="ORF">J2S66_002378</name>
</gene>
<dbReference type="InterPro" id="IPR010071">
    <property type="entry name" value="AA_adenyl_dom"/>
</dbReference>
<dbReference type="Pfam" id="PF00501">
    <property type="entry name" value="AMP-binding"/>
    <property type="match status" value="1"/>
</dbReference>
<dbReference type="InterPro" id="IPR036736">
    <property type="entry name" value="ACP-like_sf"/>
</dbReference>
<dbReference type="InterPro" id="IPR000873">
    <property type="entry name" value="AMP-dep_synth/lig_dom"/>
</dbReference>
<dbReference type="EMBL" id="JAVDSG010000001">
    <property type="protein sequence ID" value="MDR6593994.1"/>
    <property type="molecule type" value="Genomic_DNA"/>
</dbReference>
<dbReference type="Proteomes" id="UP001268819">
    <property type="component" value="Unassembled WGS sequence"/>
</dbReference>
<dbReference type="Gene3D" id="2.30.38.10">
    <property type="entry name" value="Luciferase, Domain 3"/>
    <property type="match status" value="1"/>
</dbReference>
<dbReference type="PROSITE" id="PS50075">
    <property type="entry name" value="CARRIER"/>
    <property type="match status" value="1"/>
</dbReference>
<evidence type="ECO:0000313" key="5">
    <source>
        <dbReference type="Proteomes" id="UP001268819"/>
    </source>
</evidence>
<dbReference type="SUPFAM" id="SSF47336">
    <property type="entry name" value="ACP-like"/>
    <property type="match status" value="1"/>
</dbReference>
<dbReference type="RefSeq" id="WP_310306981.1">
    <property type="nucleotide sequence ID" value="NZ_BAAAXB010000001.1"/>
</dbReference>
<dbReference type="InterPro" id="IPR009081">
    <property type="entry name" value="PP-bd_ACP"/>
</dbReference>
<dbReference type="InterPro" id="IPR001242">
    <property type="entry name" value="Condensation_dom"/>
</dbReference>
<dbReference type="Pfam" id="PF00668">
    <property type="entry name" value="Condensation"/>
    <property type="match status" value="1"/>
</dbReference>
<dbReference type="InterPro" id="IPR020845">
    <property type="entry name" value="AMP-binding_CS"/>
</dbReference>
<dbReference type="Gene3D" id="3.30.559.10">
    <property type="entry name" value="Chloramphenicol acetyltransferase-like domain"/>
    <property type="match status" value="1"/>
</dbReference>
<dbReference type="Gene3D" id="3.40.50.1820">
    <property type="entry name" value="alpha/beta hydrolase"/>
    <property type="match status" value="1"/>
</dbReference>
<dbReference type="Gene3D" id="3.40.50.150">
    <property type="entry name" value="Vaccinia Virus protein VP39"/>
    <property type="match status" value="1"/>
</dbReference>
<dbReference type="InterPro" id="IPR029058">
    <property type="entry name" value="AB_hydrolase_fold"/>
</dbReference>
<dbReference type="Gene3D" id="3.30.300.30">
    <property type="match status" value="2"/>
</dbReference>
<dbReference type="CDD" id="cd19531">
    <property type="entry name" value="LCL_NRPS-like"/>
    <property type="match status" value="1"/>
</dbReference>
<dbReference type="Pfam" id="PF08242">
    <property type="entry name" value="Methyltransf_12"/>
    <property type="match status" value="1"/>
</dbReference>
<keyword evidence="5" id="KW-1185">Reference proteome</keyword>
<dbReference type="SUPFAM" id="SSF56801">
    <property type="entry name" value="Acetyl-CoA synthetase-like"/>
    <property type="match status" value="1"/>
</dbReference>
<dbReference type="PROSITE" id="PS00455">
    <property type="entry name" value="AMP_BINDING"/>
    <property type="match status" value="1"/>
</dbReference>
<comment type="caution">
    <text evidence="4">The sequence shown here is derived from an EMBL/GenBank/DDBJ whole genome shotgun (WGS) entry which is preliminary data.</text>
</comment>
<evidence type="ECO:0000256" key="2">
    <source>
        <dbReference type="SAM" id="MobiDB-lite"/>
    </source>
</evidence>
<sequence>MGSGPLTADQLRLVRRLAEQKGVGRALGGIVRHDDPAGRWPLSPAQERLHYFEQVDPGSSLYVVAGMMRMRGAVDEDVLRRSLRHLVERHESLRTGFDVGPDGEAAQVVTPAAQVAVELPVRATTAAALDDEVRALCRTPFDLAGPSLIRPTLLRLAEDESVLVLCVHHAVVDGWSLGILAREVSETYRALSAGERPRLPDLPVNYRDFAVWQRGQEGTRLTAQLDYWRRTLAGATATDIPGDVPGDAPRTFAGDWVPLELSPELVARLQRVADTGKATLFMVLAAAWSVVSSRWSTRSDVLFGAAVAGRTRPELDHVVGFFVNTLALRVRVDPRDRFDALLDRTRTTCLDAYANQEVPFERVVRELRPGRTESGHSPLVRHLLVLHNTPPGTTRLPEVEIEVEAVHTGTAKFDLEIELTPTPEGGLSGFCEYSVDLHSADSAARVVDSFRTVLEGVAADPADRVWSLPLLSTDHLARVRAAEDGPVAAPPPDVVRWWEDVVDARPDAPAVVCDATGERLDRAAFDERVNRLAHWLRARGVRPEDPVGVCLERGVDLLVAFWAVLKAGGAYLPLDPGYPAARLAGIVEDAAPGVVLTSADLAGLVASPTVVVLDDPAARDEVAAMPGDRPEPVAGAANAAYVVFTSGSTGRPKGAVNTRAALASRVAWAQGALGLGDADVVLQKTPVGFDVSVWELVWPLVAGARLVAAAPGAHGDPDYLHGAFARHGVTLAHFVPSMLRAHLDSGHGGADLALRHVLCSGEELGTPLAADFAAAFPRTALHNLYGPAEAAIDVTHHRVDGAPGRVPIGPPQPGVRLLVLDGHGQRVPLNVPGQLHIGGVQTGRNYVGRPRLTAAAFVPDDDGARLYATGDLVHRSADGALTYHGRLDHQTKVRGQRVEPAEVEHALRAHPLVTDAAVVVRPDASGAPQLVGYVLAADPGDGATDEQVSRWSAVFDDMYAASARPADTDAPGADAPDPGFDTSGWISSYTGEPIPAAEMREWLDGIVGRVLAVPHERVLEPGCGTGMPLFALAPHCLSYQAADISAVSVALLRQRLPHLGEHADRVTLDQRAADDFTGVPDGSVDVVLLNSVVQYFPDADYLLTVLRRAVRAVRPGGCVVVGDVRSKALLETLHTSVQLVRLPGDTPVEQLREVVRGHVDREEELVVDPDLFERFAETEPGVTDVAVLGKDGRSANEMVKFRYDVVLAVGPRAEPLPTGPAFPDPALIAADVEAVRLLREDGGPRTVAGLRAAAERTGPAALPVPEVGDAPVNDPLRTARTVALLADCRAFLRNRLPDAFVPAHLVRVDRWPVTANGKLDRAGLPAPEGHAPRTTPYVAPRDPAESAIAEIFAELLGVERVGVHDDFFHLGGHSLLATRVVYRIKAVLRVNLTLGHFLGRRTVADLAELVRSQPTAARPRIGRLDRERFRATGGVR</sequence>
<evidence type="ECO:0000313" key="4">
    <source>
        <dbReference type="EMBL" id="MDR6593994.1"/>
    </source>
</evidence>
<dbReference type="InterPro" id="IPR013217">
    <property type="entry name" value="Methyltransf_12"/>
</dbReference>
<evidence type="ECO:0000256" key="1">
    <source>
        <dbReference type="ARBA" id="ARBA00001957"/>
    </source>
</evidence>
<dbReference type="PANTHER" id="PTHR45527">
    <property type="entry name" value="NONRIBOSOMAL PEPTIDE SYNTHETASE"/>
    <property type="match status" value="1"/>
</dbReference>
<reference evidence="4 5" key="1">
    <citation type="submission" date="2023-07" db="EMBL/GenBank/DDBJ databases">
        <title>Sequencing the genomes of 1000 actinobacteria strains.</title>
        <authorList>
            <person name="Klenk H.-P."/>
        </authorList>
    </citation>
    <scope>NUCLEOTIDE SEQUENCE [LARGE SCALE GENOMIC DNA]</scope>
    <source>
        <strain evidence="4 5">DSM 43749</strain>
    </source>
</reference>
<dbReference type="InterPro" id="IPR023213">
    <property type="entry name" value="CAT-like_dom_sf"/>
</dbReference>
<dbReference type="Gene3D" id="3.40.50.980">
    <property type="match status" value="2"/>
</dbReference>
<feature type="domain" description="Carrier" evidence="3">
    <location>
        <begin position="1339"/>
        <end position="1414"/>
    </location>
</feature>
<organism evidence="4 5">
    <name type="scientific">Saccharothrix longispora</name>
    <dbReference type="NCBI Taxonomy" id="33920"/>
    <lineage>
        <taxon>Bacteria</taxon>
        <taxon>Bacillati</taxon>
        <taxon>Actinomycetota</taxon>
        <taxon>Actinomycetes</taxon>
        <taxon>Pseudonocardiales</taxon>
        <taxon>Pseudonocardiaceae</taxon>
        <taxon>Saccharothrix</taxon>
    </lineage>
</organism>
<dbReference type="PANTHER" id="PTHR45527:SF1">
    <property type="entry name" value="FATTY ACID SYNTHASE"/>
    <property type="match status" value="1"/>
</dbReference>
<name>A0ABU1PV25_9PSEU</name>